<sequence length="68" mass="7765">MIGEASFYGLYLPWLLPLALLALLVLLGVQRMLAAMGLYRRIWHPALFDIALYVVVLWCLSRLSAFLQ</sequence>
<protein>
    <submittedName>
        <fullName evidence="6">DUF1656 domain-containing protein</fullName>
    </submittedName>
</protein>
<accession>A0A7G9RNA5</accession>
<reference evidence="6 7" key="1">
    <citation type="submission" date="2020-08" db="EMBL/GenBank/DDBJ databases">
        <title>Genome sequence of Diaphorobacter ruginosibacter DSM 27467T.</title>
        <authorList>
            <person name="Hyun D.-W."/>
            <person name="Bae J.-W."/>
        </authorList>
    </citation>
    <scope>NUCLEOTIDE SEQUENCE [LARGE SCALE GENOMIC DNA]</scope>
    <source>
        <strain evidence="6 7">DSM 27467</strain>
    </source>
</reference>
<evidence type="ECO:0000256" key="5">
    <source>
        <dbReference type="SAM" id="Phobius"/>
    </source>
</evidence>
<dbReference type="AlphaFoldDB" id="A0A7G9RNA5"/>
<dbReference type="InterPro" id="IPR012451">
    <property type="entry name" value="DUF1656"/>
</dbReference>
<evidence type="ECO:0000256" key="4">
    <source>
        <dbReference type="ARBA" id="ARBA00023136"/>
    </source>
</evidence>
<proteinExistence type="predicted"/>
<keyword evidence="2 5" id="KW-0812">Transmembrane</keyword>
<evidence type="ECO:0000256" key="1">
    <source>
        <dbReference type="ARBA" id="ARBA00022475"/>
    </source>
</evidence>
<feature type="transmembrane region" description="Helical" evidence="5">
    <location>
        <begin position="46"/>
        <end position="67"/>
    </location>
</feature>
<dbReference type="Proteomes" id="UP000515811">
    <property type="component" value="Chromosome"/>
</dbReference>
<keyword evidence="7" id="KW-1185">Reference proteome</keyword>
<keyword evidence="3 5" id="KW-1133">Transmembrane helix</keyword>
<evidence type="ECO:0000313" key="7">
    <source>
        <dbReference type="Proteomes" id="UP000515811"/>
    </source>
</evidence>
<dbReference type="EMBL" id="CP060714">
    <property type="protein sequence ID" value="QNN57080.1"/>
    <property type="molecule type" value="Genomic_DNA"/>
</dbReference>
<dbReference type="Pfam" id="PF07869">
    <property type="entry name" value="DUF1656"/>
    <property type="match status" value="1"/>
</dbReference>
<evidence type="ECO:0000256" key="3">
    <source>
        <dbReference type="ARBA" id="ARBA00022989"/>
    </source>
</evidence>
<gene>
    <name evidence="6" type="ORF">H9K76_21790</name>
</gene>
<name>A0A7G9RNA5_9BURK</name>
<keyword evidence="1" id="KW-1003">Cell membrane</keyword>
<dbReference type="RefSeq" id="WP_187597345.1">
    <property type="nucleotide sequence ID" value="NZ_CP060714.1"/>
</dbReference>
<evidence type="ECO:0000256" key="2">
    <source>
        <dbReference type="ARBA" id="ARBA00022692"/>
    </source>
</evidence>
<keyword evidence="4 5" id="KW-0472">Membrane</keyword>
<dbReference type="KEGG" id="drg:H9K76_21790"/>
<organism evidence="6 7">
    <name type="scientific">Diaphorobacter ruginosibacter</name>
    <dbReference type="NCBI Taxonomy" id="1715720"/>
    <lineage>
        <taxon>Bacteria</taxon>
        <taxon>Pseudomonadati</taxon>
        <taxon>Pseudomonadota</taxon>
        <taxon>Betaproteobacteria</taxon>
        <taxon>Burkholderiales</taxon>
        <taxon>Comamonadaceae</taxon>
        <taxon>Diaphorobacter</taxon>
    </lineage>
</organism>
<evidence type="ECO:0000313" key="6">
    <source>
        <dbReference type="EMBL" id="QNN57080.1"/>
    </source>
</evidence>
<feature type="transmembrane region" description="Helical" evidence="5">
    <location>
        <begin position="12"/>
        <end position="34"/>
    </location>
</feature>